<comment type="caution">
    <text evidence="3">The sequence shown here is derived from an EMBL/GenBank/DDBJ whole genome shotgun (WGS) entry which is preliminary data.</text>
</comment>
<name>A0A8H4QNQ9_9AGAR</name>
<evidence type="ECO:0000256" key="1">
    <source>
        <dbReference type="SAM" id="MobiDB-lite"/>
    </source>
</evidence>
<keyword evidence="4" id="KW-1185">Reference proteome</keyword>
<dbReference type="InterPro" id="IPR005135">
    <property type="entry name" value="Endo/exonuclease/phosphatase"/>
</dbReference>
<evidence type="ECO:0000313" key="3">
    <source>
        <dbReference type="EMBL" id="KAF4613672.1"/>
    </source>
</evidence>
<dbReference type="Proteomes" id="UP000521872">
    <property type="component" value="Unassembled WGS sequence"/>
</dbReference>
<dbReference type="Gene3D" id="3.60.10.10">
    <property type="entry name" value="Endonuclease/exonuclease/phosphatase"/>
    <property type="match status" value="1"/>
</dbReference>
<dbReference type="SUPFAM" id="SSF56219">
    <property type="entry name" value="DNase I-like"/>
    <property type="match status" value="1"/>
</dbReference>
<proteinExistence type="predicted"/>
<dbReference type="GO" id="GO:0003824">
    <property type="term" value="F:catalytic activity"/>
    <property type="evidence" value="ECO:0007669"/>
    <property type="project" value="InterPro"/>
</dbReference>
<feature type="region of interest" description="Disordered" evidence="1">
    <location>
        <begin position="335"/>
        <end position="359"/>
    </location>
</feature>
<feature type="region of interest" description="Disordered" evidence="1">
    <location>
        <begin position="1"/>
        <end position="112"/>
    </location>
</feature>
<dbReference type="InterPro" id="IPR036691">
    <property type="entry name" value="Endo/exonu/phosph_ase_sf"/>
</dbReference>
<feature type="compositionally biased region" description="Basic and acidic residues" evidence="1">
    <location>
        <begin position="228"/>
        <end position="237"/>
    </location>
</feature>
<dbReference type="PANTHER" id="PTHR33481:SF1">
    <property type="entry name" value="ENDONUCLEASE_EXONUCLEASE_PHOSPHATASE DOMAIN-CONTAINING PROTEIN-RELATED"/>
    <property type="match status" value="1"/>
</dbReference>
<accession>A0A8H4QNQ9</accession>
<feature type="compositionally biased region" description="Polar residues" evidence="1">
    <location>
        <begin position="34"/>
        <end position="43"/>
    </location>
</feature>
<feature type="domain" description="Endonuclease/exonuclease/phosphatase" evidence="2">
    <location>
        <begin position="738"/>
        <end position="856"/>
    </location>
</feature>
<dbReference type="EMBL" id="JAACJL010000045">
    <property type="protein sequence ID" value="KAF4613672.1"/>
    <property type="molecule type" value="Genomic_DNA"/>
</dbReference>
<protein>
    <recommendedName>
        <fullName evidence="2">Endonuclease/exonuclease/phosphatase domain-containing protein</fullName>
    </recommendedName>
</protein>
<gene>
    <name evidence="3" type="ORF">D9613_007682</name>
</gene>
<organism evidence="3 4">
    <name type="scientific">Agrocybe pediades</name>
    <dbReference type="NCBI Taxonomy" id="84607"/>
    <lineage>
        <taxon>Eukaryota</taxon>
        <taxon>Fungi</taxon>
        <taxon>Dikarya</taxon>
        <taxon>Basidiomycota</taxon>
        <taxon>Agaricomycotina</taxon>
        <taxon>Agaricomycetes</taxon>
        <taxon>Agaricomycetidae</taxon>
        <taxon>Agaricales</taxon>
        <taxon>Agaricineae</taxon>
        <taxon>Strophariaceae</taxon>
        <taxon>Agrocybe</taxon>
    </lineage>
</organism>
<feature type="compositionally biased region" description="Low complexity" evidence="1">
    <location>
        <begin position="244"/>
        <end position="259"/>
    </location>
</feature>
<evidence type="ECO:0000259" key="2">
    <source>
        <dbReference type="Pfam" id="PF14529"/>
    </source>
</evidence>
<reference evidence="3 4" key="1">
    <citation type="submission" date="2019-12" db="EMBL/GenBank/DDBJ databases">
        <authorList>
            <person name="Floudas D."/>
            <person name="Bentzer J."/>
            <person name="Ahren D."/>
            <person name="Johansson T."/>
            <person name="Persson P."/>
            <person name="Tunlid A."/>
        </authorList>
    </citation>
    <scope>NUCLEOTIDE SEQUENCE [LARGE SCALE GENOMIC DNA]</scope>
    <source>
        <strain evidence="3 4">CBS 102.39</strain>
    </source>
</reference>
<feature type="region of interest" description="Disordered" evidence="1">
    <location>
        <begin position="197"/>
        <end position="312"/>
    </location>
</feature>
<evidence type="ECO:0000313" key="4">
    <source>
        <dbReference type="Proteomes" id="UP000521872"/>
    </source>
</evidence>
<dbReference type="Pfam" id="PF14529">
    <property type="entry name" value="Exo_endo_phos_2"/>
    <property type="match status" value="1"/>
</dbReference>
<dbReference type="PANTHER" id="PTHR33481">
    <property type="entry name" value="REVERSE TRANSCRIPTASE"/>
    <property type="match status" value="1"/>
</dbReference>
<sequence>MPPKAAPPGAADRRSAPPSTQGARPSPTPAPSSVAGSRQSTPGPQNPERLRSMSAAPSDVSMDSTTSQPIDEDQEDRVSSGSATPAKRSRQSSPARDQRDQPARFTPQGPVPETFIESFKVFRGSLDRGLTAIQQLQDMPGNEAYVTAIPDAEGFVRTVFALADRIRDIPHLAAQIPATTGDWSSFTNYFASAGGSGSLFNEGQRPSTPPPIDNDGDITLDPQTPKPKRTDKGKGRADPPAGPGPSRSGRASNAPPQGSGPSGPRPLPSAPVAPRQQPKKPEVQFARIGPPPPINKATKPKKSYASTLGQGPKRPVTIAQVAKVMPQLPLEAVAGPSGGQAAGPSNARKRKKGAPSFVAGGPSRRQVLIGFGTGSDITCDFNLFIHRARSVLRDGGSSLQILSMEYAYTGYTLHTNGVASEKDLEFIRGLAHNVFGDRTTGIHVGLPTSTSFIKIVDIPWYSDVAMTKVITSDEIQGSLLRSPLGNNLPFARNARLVRNSPQSTMGTAYLDIWDSKSGSRAKKLINQSVMICGLRCFIREASAHVGTPICQRCWKWGHSEAGCRQRAAICPHCMGPHRLEEHRTVAKCCKGNAKANPPIPPTPADQDCPHKAHCVNCGGDHAASNRKCKFWVNRYDRTWIEAKYRENSFDVLFVQEPPWRTIRQAPSPNNRDGEDIVGAPMHPAWLYMVRPPTNDETPRVMAFVSKRLERLRPSMRRDLADHRDIFILSLFQGNETYHLMNVYNDADGTAVRYLSNHVHELPQLHYMGGDFNIHSREWDPEVTHHRGDAINLLELAADLDLERTQPSNPGPTFISHNPDLRPSVIDLVFHGIAESASDCTFRDPVRQGPSDHIPIFTVVKLDDEIEPVTRRTIPRDSEAEQAMRTELPQKVADIQVGDLETREDVERVAQALADAYAEAWMAHSKVSRITKHSQPWWNNECSAKLATYRNDKSDVNWYLFRDTVKRVKREFFETRIGEIAYANRRPWDLMEWVKQRKLPACEAIRYQGQPCHGMDSLWNALHNTYNSASGRVVDMSVLDPLPNLIEREWPPFSALELSEALESCSSRSAPGPDHITWSLLKEVMLGSSTRGLSPKEKRLLYRSCVLPIATYGYRLWFYEGARIKGVLADFRKMQRKAALWITGAFRTSPTGGVESLAGLIPIHLHLKKLAGRSNFRAATLSDTHPLRSILSEGHRKQASAHPLAISRLTPNQRLKVKGSLMEVDRHLPELTESFAPLAPEARPGVRLLDRFPDRVEFHGTEGLLDERSLEAYRTELNTVLTEAREQPGTVICAVDASLPNEEHRHAVSAALLFRGVDRVHTAIHPAGRVTAPDAELFAIRSAVCLAVQQDNCERIIVFTDSLTSAKRAVDPTLHSGQGHSLAVCRALEPWLAEDADCSITFIQVPSKLKWKIHQEAHDECRAFNAPAVQHPSTSLDSVRRAVTKSVQEDWKILFRDPVYRGHNFLMLQRPDETVLEPSYINGDASSTTLQSGPIMNASTYQSERRAPARITPSRRAIIFYVIVASTNVMKTAHLQGTTLGWSDSWSRTKLRSPSDDPKGSVEQLGQVPGWSGGVIYNNNIQLAESRSNTYRVLRVLGTV</sequence>